<keyword evidence="4" id="KW-1015">Disulfide bond</keyword>
<evidence type="ECO:0000256" key="2">
    <source>
        <dbReference type="ARBA" id="ARBA00022525"/>
    </source>
</evidence>
<comment type="subcellular location">
    <subcellularLocation>
        <location evidence="1">Secreted</location>
    </subcellularLocation>
</comment>
<dbReference type="EMBL" id="MU865468">
    <property type="protein sequence ID" value="KAK4222515.1"/>
    <property type="molecule type" value="Genomic_DNA"/>
</dbReference>
<dbReference type="GO" id="GO:0005576">
    <property type="term" value="C:extracellular region"/>
    <property type="evidence" value="ECO:0007669"/>
    <property type="project" value="UniProtKB-SubCell"/>
</dbReference>
<evidence type="ECO:0000259" key="6">
    <source>
        <dbReference type="Pfam" id="PF16541"/>
    </source>
</evidence>
<evidence type="ECO:0000313" key="7">
    <source>
        <dbReference type="EMBL" id="KAK4222515.1"/>
    </source>
</evidence>
<feature type="signal peptide" evidence="5">
    <location>
        <begin position="1"/>
        <end position="21"/>
    </location>
</feature>
<feature type="domain" description="AA1-like" evidence="6">
    <location>
        <begin position="44"/>
        <end position="168"/>
    </location>
</feature>
<name>A0AAN6YRD7_9PEZI</name>
<evidence type="ECO:0000256" key="3">
    <source>
        <dbReference type="ARBA" id="ARBA00022729"/>
    </source>
</evidence>
<evidence type="ECO:0000256" key="4">
    <source>
        <dbReference type="ARBA" id="ARBA00023157"/>
    </source>
</evidence>
<gene>
    <name evidence="7" type="ORF">QBC38DRAFT_489727</name>
</gene>
<sequence length="185" mass="20638">MHPLLTTTTLAILLLPLLITSSPLKTTTCTSDSLNNFTWTLSNFSFNADYMFTTPAHQNSWGYTSFNLYNPVVFSNITCSAQSNQLNDFFYGTIPYTCSDNGSTKFTFNRPTGEIKINQSWTCDLDRQYPIVFSGSGGVNLTLECEESNWVNPNWTIGQTYSQRNVDCEQVGEVQIGLSELSAVS</sequence>
<evidence type="ECO:0000256" key="5">
    <source>
        <dbReference type="SAM" id="SignalP"/>
    </source>
</evidence>
<protein>
    <recommendedName>
        <fullName evidence="6">AA1-like domain-containing protein</fullName>
    </recommendedName>
</protein>
<reference evidence="7" key="1">
    <citation type="journal article" date="2023" name="Mol. Phylogenet. Evol.">
        <title>Genome-scale phylogeny and comparative genomics of the fungal order Sordariales.</title>
        <authorList>
            <person name="Hensen N."/>
            <person name="Bonometti L."/>
            <person name="Westerberg I."/>
            <person name="Brannstrom I.O."/>
            <person name="Guillou S."/>
            <person name="Cros-Aarteil S."/>
            <person name="Calhoun S."/>
            <person name="Haridas S."/>
            <person name="Kuo A."/>
            <person name="Mondo S."/>
            <person name="Pangilinan J."/>
            <person name="Riley R."/>
            <person name="LaButti K."/>
            <person name="Andreopoulos B."/>
            <person name="Lipzen A."/>
            <person name="Chen C."/>
            <person name="Yan M."/>
            <person name="Daum C."/>
            <person name="Ng V."/>
            <person name="Clum A."/>
            <person name="Steindorff A."/>
            <person name="Ohm R.A."/>
            <person name="Martin F."/>
            <person name="Silar P."/>
            <person name="Natvig D.O."/>
            <person name="Lalanne C."/>
            <person name="Gautier V."/>
            <person name="Ament-Velasquez S.L."/>
            <person name="Kruys A."/>
            <person name="Hutchinson M.I."/>
            <person name="Powell A.J."/>
            <person name="Barry K."/>
            <person name="Miller A.N."/>
            <person name="Grigoriev I.V."/>
            <person name="Debuchy R."/>
            <person name="Gladieux P."/>
            <person name="Hiltunen Thoren M."/>
            <person name="Johannesson H."/>
        </authorList>
    </citation>
    <scope>NUCLEOTIDE SEQUENCE</scope>
    <source>
        <strain evidence="7">CBS 990.96</strain>
    </source>
</reference>
<keyword evidence="2" id="KW-0964">Secreted</keyword>
<feature type="chain" id="PRO_5042902330" description="AA1-like domain-containing protein" evidence="5">
    <location>
        <begin position="22"/>
        <end position="185"/>
    </location>
</feature>
<dbReference type="Pfam" id="PF16541">
    <property type="entry name" value="AltA1"/>
    <property type="match status" value="1"/>
</dbReference>
<organism evidence="7 8">
    <name type="scientific">Podospora fimiseda</name>
    <dbReference type="NCBI Taxonomy" id="252190"/>
    <lineage>
        <taxon>Eukaryota</taxon>
        <taxon>Fungi</taxon>
        <taxon>Dikarya</taxon>
        <taxon>Ascomycota</taxon>
        <taxon>Pezizomycotina</taxon>
        <taxon>Sordariomycetes</taxon>
        <taxon>Sordariomycetidae</taxon>
        <taxon>Sordariales</taxon>
        <taxon>Podosporaceae</taxon>
        <taxon>Podospora</taxon>
    </lineage>
</organism>
<proteinExistence type="predicted"/>
<keyword evidence="3 5" id="KW-0732">Signal</keyword>
<dbReference type="AlphaFoldDB" id="A0AAN6YRD7"/>
<evidence type="ECO:0000313" key="8">
    <source>
        <dbReference type="Proteomes" id="UP001301958"/>
    </source>
</evidence>
<dbReference type="Proteomes" id="UP001301958">
    <property type="component" value="Unassembled WGS sequence"/>
</dbReference>
<comment type="caution">
    <text evidence="7">The sequence shown here is derived from an EMBL/GenBank/DDBJ whole genome shotgun (WGS) entry which is preliminary data.</text>
</comment>
<accession>A0AAN6YRD7</accession>
<evidence type="ECO:0000256" key="1">
    <source>
        <dbReference type="ARBA" id="ARBA00004613"/>
    </source>
</evidence>
<dbReference type="InterPro" id="IPR032382">
    <property type="entry name" value="AltA1"/>
</dbReference>
<reference evidence="7" key="2">
    <citation type="submission" date="2023-05" db="EMBL/GenBank/DDBJ databases">
        <authorList>
            <consortium name="Lawrence Berkeley National Laboratory"/>
            <person name="Steindorff A."/>
            <person name="Hensen N."/>
            <person name="Bonometti L."/>
            <person name="Westerberg I."/>
            <person name="Brannstrom I.O."/>
            <person name="Guillou S."/>
            <person name="Cros-Aarteil S."/>
            <person name="Calhoun S."/>
            <person name="Haridas S."/>
            <person name="Kuo A."/>
            <person name="Mondo S."/>
            <person name="Pangilinan J."/>
            <person name="Riley R."/>
            <person name="Labutti K."/>
            <person name="Andreopoulos B."/>
            <person name="Lipzen A."/>
            <person name="Chen C."/>
            <person name="Yanf M."/>
            <person name="Daum C."/>
            <person name="Ng V."/>
            <person name="Clum A."/>
            <person name="Ohm R."/>
            <person name="Martin F."/>
            <person name="Silar P."/>
            <person name="Natvig D."/>
            <person name="Lalanne C."/>
            <person name="Gautier V."/>
            <person name="Ament-Velasquez S.L."/>
            <person name="Kruys A."/>
            <person name="Hutchinson M.I."/>
            <person name="Powell A.J."/>
            <person name="Barry K."/>
            <person name="Miller A.N."/>
            <person name="Grigoriev I.V."/>
            <person name="Debuchy R."/>
            <person name="Gladieux P."/>
            <person name="Thoren M.H."/>
            <person name="Johannesson H."/>
        </authorList>
    </citation>
    <scope>NUCLEOTIDE SEQUENCE</scope>
    <source>
        <strain evidence="7">CBS 990.96</strain>
    </source>
</reference>
<keyword evidence="8" id="KW-1185">Reference proteome</keyword>